<dbReference type="InterPro" id="IPR038681">
    <property type="entry name" value="Phage_tail_NK_sf"/>
</dbReference>
<dbReference type="RefSeq" id="WP_290019183.1">
    <property type="nucleotide sequence ID" value="NZ_JAOPLL010000008.1"/>
</dbReference>
<organism evidence="2 3">
    <name type="scientific">Aeromonas bestiarum</name>
    <dbReference type="NCBI Taxonomy" id="105751"/>
    <lineage>
        <taxon>Bacteria</taxon>
        <taxon>Pseudomonadati</taxon>
        <taxon>Pseudomonadota</taxon>
        <taxon>Gammaproteobacteria</taxon>
        <taxon>Aeromonadales</taxon>
        <taxon>Aeromonadaceae</taxon>
        <taxon>Aeromonas</taxon>
    </lineage>
</organism>
<proteinExistence type="predicted"/>
<dbReference type="Gene3D" id="2.60.120.1120">
    <property type="entry name" value="Sf6-type phage tail needle knob"/>
    <property type="match status" value="1"/>
</dbReference>
<gene>
    <name evidence="2" type="ORF">OB935_15385</name>
</gene>
<evidence type="ECO:0000313" key="2">
    <source>
        <dbReference type="EMBL" id="MDM5073211.1"/>
    </source>
</evidence>
<reference evidence="2" key="1">
    <citation type="submission" date="2024-05" db="EMBL/GenBank/DDBJ databases">
        <title>WGS of Aeromonas isolates.</title>
        <authorList>
            <person name="Lee H."/>
        </authorList>
    </citation>
    <scope>NUCLEOTIDE SEQUENCE</scope>
    <source>
        <strain evidence="2">SU58-3</strain>
    </source>
</reference>
<dbReference type="EMBL" id="JAOPLL010000008">
    <property type="protein sequence ID" value="MDM5073211.1"/>
    <property type="molecule type" value="Genomic_DNA"/>
</dbReference>
<dbReference type="Pfam" id="PF16532">
    <property type="entry name" value="Phage_tail_NK"/>
    <property type="match status" value="1"/>
</dbReference>
<feature type="domain" description="Sf6-type phage tail needle knob" evidence="1">
    <location>
        <begin position="11"/>
        <end position="157"/>
    </location>
</feature>
<evidence type="ECO:0000313" key="3">
    <source>
        <dbReference type="Proteomes" id="UP001168107"/>
    </source>
</evidence>
<dbReference type="Proteomes" id="UP001168107">
    <property type="component" value="Unassembled WGS sequence"/>
</dbReference>
<keyword evidence="3" id="KW-1185">Reference proteome</keyword>
<protein>
    <submittedName>
        <fullName evidence="2">Tail needle knob protein</fullName>
    </submittedName>
</protein>
<accession>A0ABT7Q1J8</accession>
<dbReference type="InterPro" id="IPR032395">
    <property type="entry name" value="Phage_tail_NK"/>
</dbReference>
<name>A0ABT7Q1J8_9GAMM</name>
<evidence type="ECO:0000259" key="1">
    <source>
        <dbReference type="Pfam" id="PF16532"/>
    </source>
</evidence>
<comment type="caution">
    <text evidence="2">The sequence shown here is derived from an EMBL/GenBank/DDBJ whole genome shotgun (WGS) entry which is preliminary data.</text>
</comment>
<sequence length="167" mass="17770">MPFGKAFVYQAPKRKKSEVFWSGLTGVVLAADTDYNLVTLLKGLPAPAFGTLAPFFNTVSDKVNAYNDNTSLMFKLNLAGTWSAGTSNRSMQLDFVGTNGNRLVASRDAAVTTDVITMATFFSIDRDGGIVTNGAAPFIRSNGGSYTLSAVLLIAEQATRQTLISAV</sequence>